<dbReference type="Proteomes" id="UP000838763">
    <property type="component" value="Unassembled WGS sequence"/>
</dbReference>
<name>A0A9P1H534_9PEZI</name>
<organism evidence="4 5">
    <name type="scientific">Parascedosporium putredinis</name>
    <dbReference type="NCBI Taxonomy" id="1442378"/>
    <lineage>
        <taxon>Eukaryota</taxon>
        <taxon>Fungi</taxon>
        <taxon>Dikarya</taxon>
        <taxon>Ascomycota</taxon>
        <taxon>Pezizomycotina</taxon>
        <taxon>Sordariomycetes</taxon>
        <taxon>Hypocreomycetidae</taxon>
        <taxon>Microascales</taxon>
        <taxon>Microascaceae</taxon>
        <taxon>Parascedosporium</taxon>
    </lineage>
</organism>
<dbReference type="OrthoDB" id="5273684at2759"/>
<evidence type="ECO:0000313" key="5">
    <source>
        <dbReference type="Proteomes" id="UP000838763"/>
    </source>
</evidence>
<evidence type="ECO:0000256" key="1">
    <source>
        <dbReference type="ARBA" id="ARBA00011891"/>
    </source>
</evidence>
<keyword evidence="5" id="KW-1185">Reference proteome</keyword>
<evidence type="ECO:0000256" key="2">
    <source>
        <dbReference type="SAM" id="MobiDB-lite"/>
    </source>
</evidence>
<proteinExistence type="predicted"/>
<dbReference type="InterPro" id="IPR029130">
    <property type="entry name" value="Acid_ceramidase_N"/>
</dbReference>
<accession>A0A9P1H534</accession>
<dbReference type="GO" id="GO:0017040">
    <property type="term" value="F:N-acylsphingosine amidohydrolase activity"/>
    <property type="evidence" value="ECO:0007669"/>
    <property type="project" value="UniProtKB-EC"/>
</dbReference>
<dbReference type="AlphaFoldDB" id="A0A9P1H534"/>
<feature type="region of interest" description="Disordered" evidence="2">
    <location>
        <begin position="1"/>
        <end position="25"/>
    </location>
</feature>
<dbReference type="Pfam" id="PF15508">
    <property type="entry name" value="NAAA-beta"/>
    <property type="match status" value="1"/>
</dbReference>
<evidence type="ECO:0000259" key="3">
    <source>
        <dbReference type="Pfam" id="PF15508"/>
    </source>
</evidence>
<evidence type="ECO:0000313" key="4">
    <source>
        <dbReference type="EMBL" id="CAI4216120.1"/>
    </source>
</evidence>
<comment type="caution">
    <text evidence="4">The sequence shown here is derived from an EMBL/GenBank/DDBJ whole genome shotgun (WGS) entry which is preliminary data.</text>
</comment>
<dbReference type="PANTHER" id="PTHR28583">
    <property type="entry name" value="ACID AMIDASE"/>
    <property type="match status" value="1"/>
</dbReference>
<protein>
    <recommendedName>
        <fullName evidence="1">ceramidase</fullName>
        <ecNumber evidence="1">3.5.1.23</ecNumber>
    </recommendedName>
</protein>
<sequence length="425" mass="46908">MATRRKPDASEEEPLIPPQIYPKETDPIPTYRIDLALPPAQRYAEMARDFSPQLRQTTPVFLELLQWFVPNQYVRSGIIGCMKVLLRRVYDDVQTEEIRGIANISGMDLYLLVALNVLLDAMLGCTSGAARVQGGADGQGSRLLHFRTLDWAMDRLRALLVTLEFVDSSSDQPHKVVARSVTYAGFVGVLTGVREGLSISLNFRPSHNSRGYGIRWHQLLVVLGYRPSIASVLRDLILNPRPSHQSASAVAAELASTRTSPAYLCLCDGQEASMIEKDLLSGAVRTDPGFVVQTNHDVSRHESALPKPAETSATAEALSAMAKKDTPNDESWVEESAERMQCMIDFWNDKTAAAAARAGAGVEDIYLLQEDLENKVRSRPTSREWTHFRCVMDPQNGAFTLVERGPPPLPPDQQRAVQEAAAGRG</sequence>
<dbReference type="EMBL" id="CALLCH030000015">
    <property type="protein sequence ID" value="CAI4216120.1"/>
    <property type="molecule type" value="Genomic_DNA"/>
</dbReference>
<gene>
    <name evidence="4" type="ORF">PPNO1_LOCUS5783</name>
</gene>
<feature type="region of interest" description="Disordered" evidence="2">
    <location>
        <begin position="404"/>
        <end position="425"/>
    </location>
</feature>
<dbReference type="EC" id="3.5.1.23" evidence="1"/>
<feature type="domain" description="Acid ceramidase N-terminal" evidence="3">
    <location>
        <begin position="27"/>
        <end position="85"/>
    </location>
</feature>
<dbReference type="PANTHER" id="PTHR28583:SF1">
    <property type="entry name" value="ACID CERAMIDASE"/>
    <property type="match status" value="1"/>
</dbReference>
<dbReference type="Gene3D" id="3.60.60.10">
    <property type="entry name" value="Penicillin V Acylase, Chain A"/>
    <property type="match status" value="1"/>
</dbReference>
<reference evidence="4" key="1">
    <citation type="submission" date="2022-11" db="EMBL/GenBank/DDBJ databases">
        <authorList>
            <person name="Scott C."/>
            <person name="Bruce N."/>
        </authorList>
    </citation>
    <scope>NUCLEOTIDE SEQUENCE</scope>
</reference>